<name>M5U7J1_9BACT</name>
<organism evidence="1 2">
    <name type="scientific">Rhodopirellula sallentina SM41</name>
    <dbReference type="NCBI Taxonomy" id="1263870"/>
    <lineage>
        <taxon>Bacteria</taxon>
        <taxon>Pseudomonadati</taxon>
        <taxon>Planctomycetota</taxon>
        <taxon>Planctomycetia</taxon>
        <taxon>Pirellulales</taxon>
        <taxon>Pirellulaceae</taxon>
        <taxon>Rhodopirellula</taxon>
    </lineage>
</organism>
<proteinExistence type="predicted"/>
<keyword evidence="2" id="KW-1185">Reference proteome</keyword>
<reference evidence="1 2" key="1">
    <citation type="journal article" date="2013" name="Mar. Genomics">
        <title>Expression of sulfatases in Rhodopirellula baltica and the diversity of sulfatases in the genus Rhodopirellula.</title>
        <authorList>
            <person name="Wegner C.E."/>
            <person name="Richter-Heitmann T."/>
            <person name="Klindworth A."/>
            <person name="Klockow C."/>
            <person name="Richter M."/>
            <person name="Achstetter T."/>
            <person name="Glockner F.O."/>
            <person name="Harder J."/>
        </authorList>
    </citation>
    <scope>NUCLEOTIDE SEQUENCE [LARGE SCALE GENOMIC DNA]</scope>
    <source>
        <strain evidence="1 2">SM41</strain>
    </source>
</reference>
<dbReference type="AlphaFoldDB" id="M5U7J1"/>
<sequence>MNKGWGLDLGAGADSFEWPPKANRLEGVGTPPQRSALHFATRVFSRRVISRLKN</sequence>
<protein>
    <submittedName>
        <fullName evidence="1">Uncharacterized protein</fullName>
    </submittedName>
</protein>
<dbReference type="Proteomes" id="UP000011885">
    <property type="component" value="Unassembled WGS sequence"/>
</dbReference>
<evidence type="ECO:0000313" key="2">
    <source>
        <dbReference type="Proteomes" id="UP000011885"/>
    </source>
</evidence>
<dbReference type="EMBL" id="ANOH01000095">
    <property type="protein sequence ID" value="EMI57410.1"/>
    <property type="molecule type" value="Genomic_DNA"/>
</dbReference>
<gene>
    <name evidence="1" type="ORF">RSSM_01251</name>
</gene>
<dbReference type="PATRIC" id="fig|1263870.3.peg.1352"/>
<evidence type="ECO:0000313" key="1">
    <source>
        <dbReference type="EMBL" id="EMI57410.1"/>
    </source>
</evidence>
<accession>M5U7J1</accession>
<comment type="caution">
    <text evidence="1">The sequence shown here is derived from an EMBL/GenBank/DDBJ whole genome shotgun (WGS) entry which is preliminary data.</text>
</comment>